<proteinExistence type="predicted"/>
<feature type="non-terminal residue" evidence="1">
    <location>
        <position position="1"/>
    </location>
</feature>
<dbReference type="Proteomes" id="UP001163835">
    <property type="component" value="Unassembled WGS sequence"/>
</dbReference>
<evidence type="ECO:0000313" key="1">
    <source>
        <dbReference type="EMBL" id="KAJ3813226.1"/>
    </source>
</evidence>
<evidence type="ECO:0000313" key="2">
    <source>
        <dbReference type="Proteomes" id="UP001163835"/>
    </source>
</evidence>
<protein>
    <submittedName>
        <fullName evidence="1">Uncharacterized protein</fullName>
    </submittedName>
</protein>
<organism evidence="1 2">
    <name type="scientific">Lentinula aff. lateritia</name>
    <dbReference type="NCBI Taxonomy" id="2804960"/>
    <lineage>
        <taxon>Eukaryota</taxon>
        <taxon>Fungi</taxon>
        <taxon>Dikarya</taxon>
        <taxon>Basidiomycota</taxon>
        <taxon>Agaricomycotina</taxon>
        <taxon>Agaricomycetes</taxon>
        <taxon>Agaricomycetidae</taxon>
        <taxon>Agaricales</taxon>
        <taxon>Marasmiineae</taxon>
        <taxon>Omphalotaceae</taxon>
        <taxon>Lentinula</taxon>
    </lineage>
</organism>
<sequence length="84" mass="9289">HKCPVCSATFTRPQHVVRHMRSHTGDRPYKCLHCGDQFSRSDLLSRHINKKGLSANATRATTSKQACDQCVQSSLPCDGCNPCC</sequence>
<reference evidence="1" key="1">
    <citation type="submission" date="2022-09" db="EMBL/GenBank/DDBJ databases">
        <title>A Global Phylogenomic Analysis of the Shiitake Genus Lentinula.</title>
        <authorList>
            <consortium name="DOE Joint Genome Institute"/>
            <person name="Sierra-Patev S."/>
            <person name="Min B."/>
            <person name="Naranjo-Ortiz M."/>
            <person name="Looney B."/>
            <person name="Konkel Z."/>
            <person name="Slot J.C."/>
            <person name="Sakamoto Y."/>
            <person name="Steenwyk J.L."/>
            <person name="Rokas A."/>
            <person name="Carro J."/>
            <person name="Camarero S."/>
            <person name="Ferreira P."/>
            <person name="Molpeceres G."/>
            <person name="Ruiz-Duenas F.J."/>
            <person name="Serrano A."/>
            <person name="Henrissat B."/>
            <person name="Drula E."/>
            <person name="Hughes K.W."/>
            <person name="Mata J.L."/>
            <person name="Ishikawa N.K."/>
            <person name="Vargas-Isla R."/>
            <person name="Ushijima S."/>
            <person name="Smith C.A."/>
            <person name="Ahrendt S."/>
            <person name="Andreopoulos W."/>
            <person name="He G."/>
            <person name="Labutti K."/>
            <person name="Lipzen A."/>
            <person name="Ng V."/>
            <person name="Riley R."/>
            <person name="Sandor L."/>
            <person name="Barry K."/>
            <person name="Martinez A.T."/>
            <person name="Xiao Y."/>
            <person name="Gibbons J.G."/>
            <person name="Terashima K."/>
            <person name="Grigoriev I.V."/>
            <person name="Hibbett D.S."/>
        </authorList>
    </citation>
    <scope>NUCLEOTIDE SEQUENCE</scope>
    <source>
        <strain evidence="1">TMI1499</strain>
    </source>
</reference>
<feature type="non-terminal residue" evidence="1">
    <location>
        <position position="84"/>
    </location>
</feature>
<gene>
    <name evidence="1" type="ORF">F5876DRAFT_23870</name>
</gene>
<keyword evidence="2" id="KW-1185">Reference proteome</keyword>
<comment type="caution">
    <text evidence="1">The sequence shown here is derived from an EMBL/GenBank/DDBJ whole genome shotgun (WGS) entry which is preliminary data.</text>
</comment>
<accession>A0ACC1U8U7</accession>
<dbReference type="EMBL" id="MU794999">
    <property type="protein sequence ID" value="KAJ3813226.1"/>
    <property type="molecule type" value="Genomic_DNA"/>
</dbReference>
<name>A0ACC1U8U7_9AGAR</name>